<dbReference type="Proteomes" id="UP000007259">
    <property type="component" value="Chromosome 9"/>
</dbReference>
<evidence type="ECO:0000256" key="4">
    <source>
        <dbReference type="ARBA" id="ARBA00023128"/>
    </source>
</evidence>
<keyword evidence="5" id="KW-1133">Transmembrane helix</keyword>
<protein>
    <submittedName>
        <fullName evidence="6">Uncharacterized protein</fullName>
    </submittedName>
</protein>
<dbReference type="OMA" id="RWRACEL"/>
<keyword evidence="7" id="KW-1185">Reference proteome</keyword>
<dbReference type="PANTHER" id="PTHR28163">
    <property type="entry name" value="PROTEIN PET117 HOMOLOG, MITOCHONDRIAL"/>
    <property type="match status" value="1"/>
</dbReference>
<dbReference type="GeneID" id="13447505"/>
<organism evidence="6 7">
    <name type="scientific">Leishmania mexicana (strain MHOM/GT/2001/U1103)</name>
    <dbReference type="NCBI Taxonomy" id="929439"/>
    <lineage>
        <taxon>Eukaryota</taxon>
        <taxon>Discoba</taxon>
        <taxon>Euglenozoa</taxon>
        <taxon>Kinetoplastea</taxon>
        <taxon>Metakinetoplastina</taxon>
        <taxon>Trypanosomatida</taxon>
        <taxon>Trypanosomatidae</taxon>
        <taxon>Leishmaniinae</taxon>
        <taxon>Leishmania</taxon>
    </lineage>
</organism>
<reference evidence="6 7" key="1">
    <citation type="journal article" date="2011" name="Genome Res.">
        <title>Chromosome and gene copy number variation allow major structural change between species and strains of Leishmania.</title>
        <authorList>
            <person name="Rogers M.B."/>
            <person name="Hilley J.D."/>
            <person name="Dickens N.J."/>
            <person name="Wilkes J."/>
            <person name="Bates P.A."/>
            <person name="Depledge D.P."/>
            <person name="Harris D."/>
            <person name="Her Y."/>
            <person name="Herzyk P."/>
            <person name="Imamura H."/>
            <person name="Otto T.D."/>
            <person name="Sanders M."/>
            <person name="Seeger K."/>
            <person name="Dujardin J.C."/>
            <person name="Berriman M."/>
            <person name="Smith D.F."/>
            <person name="Hertz-Fowler C."/>
            <person name="Mottram J.C."/>
        </authorList>
    </citation>
    <scope>NUCLEOTIDE SEQUENCE [LARGE SCALE GENOMIC DNA]</scope>
    <source>
        <strain evidence="6 7">MHOM/GT/2001/U1103</strain>
    </source>
</reference>
<dbReference type="InterPro" id="IPR031568">
    <property type="entry name" value="Pet117"/>
</dbReference>
<keyword evidence="3" id="KW-0809">Transit peptide</keyword>
<name>E9AMT7_LEIMU</name>
<gene>
    <name evidence="6" type="ORF">LMXM_09_0860</name>
</gene>
<comment type="subcellular location">
    <subcellularLocation>
        <location evidence="1">Mitochondrion</location>
    </subcellularLocation>
</comment>
<dbReference type="PANTHER" id="PTHR28163:SF1">
    <property type="entry name" value="PROTEIN PET117 HOMOLOG, MITOCHONDRIAL"/>
    <property type="match status" value="1"/>
</dbReference>
<evidence type="ECO:0000256" key="3">
    <source>
        <dbReference type="ARBA" id="ARBA00022946"/>
    </source>
</evidence>
<evidence type="ECO:0000256" key="1">
    <source>
        <dbReference type="ARBA" id="ARBA00004173"/>
    </source>
</evidence>
<evidence type="ECO:0000313" key="7">
    <source>
        <dbReference type="Proteomes" id="UP000007259"/>
    </source>
</evidence>
<comment type="similarity">
    <text evidence="2">Belongs to the PET117 family.</text>
</comment>
<keyword evidence="5" id="KW-0472">Membrane</keyword>
<dbReference type="RefSeq" id="XP_003872768.1">
    <property type="nucleotide sequence ID" value="XM_003872719.1"/>
</dbReference>
<dbReference type="KEGG" id="lmi:LMXM_09_0860"/>
<keyword evidence="4" id="KW-0496">Mitochondrion</keyword>
<keyword evidence="5" id="KW-0812">Transmembrane</keyword>
<dbReference type="GO" id="GO:0033617">
    <property type="term" value="P:mitochondrial respiratory chain complex IV assembly"/>
    <property type="evidence" value="ECO:0007669"/>
    <property type="project" value="TreeGrafter"/>
</dbReference>
<proteinExistence type="inferred from homology"/>
<dbReference type="OrthoDB" id="270322at2759"/>
<dbReference type="GO" id="GO:0005739">
    <property type="term" value="C:mitochondrion"/>
    <property type="evidence" value="ECO:0007669"/>
    <property type="project" value="UniProtKB-SubCell"/>
</dbReference>
<evidence type="ECO:0000256" key="2">
    <source>
        <dbReference type="ARBA" id="ARBA00008197"/>
    </source>
</evidence>
<dbReference type="VEuPathDB" id="TriTrypDB:LmxM.09.0860"/>
<dbReference type="EMBL" id="FR799562">
    <property type="protein sequence ID" value="CBZ24242.1"/>
    <property type="molecule type" value="Genomic_DNA"/>
</dbReference>
<sequence>MNSYVKRYVGTDPRVTQLVGFKRASERRLVVVCALAALGIYLAVYLYEEKERNRRHASIKKDIERERWRARELGLAAPIDDGFAERYEASDGKTRARHQQGLEGNE</sequence>
<dbReference type="AlphaFoldDB" id="E9AMT7"/>
<accession>E9AMT7</accession>
<feature type="transmembrane region" description="Helical" evidence="5">
    <location>
        <begin position="29"/>
        <end position="47"/>
    </location>
</feature>
<evidence type="ECO:0000256" key="5">
    <source>
        <dbReference type="SAM" id="Phobius"/>
    </source>
</evidence>
<dbReference type="PhylomeDB" id="E9AMT7"/>
<evidence type="ECO:0000313" key="6">
    <source>
        <dbReference type="EMBL" id="CBZ24242.1"/>
    </source>
</evidence>